<feature type="compositionally biased region" description="Polar residues" evidence="1">
    <location>
        <begin position="189"/>
        <end position="206"/>
    </location>
</feature>
<dbReference type="SUPFAM" id="SSF141371">
    <property type="entry name" value="PilZ domain-like"/>
    <property type="match status" value="1"/>
</dbReference>
<feature type="region of interest" description="Disordered" evidence="1">
    <location>
        <begin position="148"/>
        <end position="231"/>
    </location>
</feature>
<protein>
    <submittedName>
        <fullName evidence="3">PilZ domain-containing protein</fullName>
    </submittedName>
</protein>
<dbReference type="GO" id="GO:0035438">
    <property type="term" value="F:cyclic-di-GMP binding"/>
    <property type="evidence" value="ECO:0007669"/>
    <property type="project" value="InterPro"/>
</dbReference>
<evidence type="ECO:0000313" key="3">
    <source>
        <dbReference type="EMBL" id="HEN15434.1"/>
    </source>
</evidence>
<feature type="domain" description="PilZ" evidence="2">
    <location>
        <begin position="6"/>
        <end position="96"/>
    </location>
</feature>
<dbReference type="Pfam" id="PF07238">
    <property type="entry name" value="PilZ"/>
    <property type="match status" value="1"/>
</dbReference>
<reference evidence="3" key="1">
    <citation type="journal article" date="2020" name="mSystems">
        <title>Genome- and Community-Level Interaction Insights into Carbon Utilization and Element Cycling Functions of Hydrothermarchaeota in Hydrothermal Sediment.</title>
        <authorList>
            <person name="Zhou Z."/>
            <person name="Liu Y."/>
            <person name="Xu W."/>
            <person name="Pan J."/>
            <person name="Luo Z.H."/>
            <person name="Li M."/>
        </authorList>
    </citation>
    <scope>NUCLEOTIDE SEQUENCE [LARGE SCALE GENOMIC DNA]</scope>
    <source>
        <strain evidence="3">SpSt-339</strain>
    </source>
</reference>
<dbReference type="EMBL" id="DSOK01000240">
    <property type="protein sequence ID" value="HEN15434.1"/>
    <property type="molecule type" value="Genomic_DNA"/>
</dbReference>
<feature type="compositionally biased region" description="Low complexity" evidence="1">
    <location>
        <begin position="149"/>
        <end position="184"/>
    </location>
</feature>
<sequence length="332" mass="34269">MNPEARRFFRCPMPLERGRGRLVVAGRAWPCVIRNVSIGGYGVELREAANLGDAETAMLETSDGAIPVRIVHISALSKTTRLGLTRVDEPDRQALAEEQARRFRSYQLALLAAAAVFFAGLALVERSSEHAPSRHPPSLWQTGRALGIGATTSGSDRGTASAGGSSSTLLSPSSLGGPPSFSAPKSTLGGHTTNRPAAVQPPSSGSGAVLTNWRGHQASSGSGAAANAAGSRAAMSSDGRVANRPSSAAATAGKPVRLAAQVLDELARLSTAAAGQPTARQRAATLDALLTEIATVASEPPTGPAQAVSRDGVHIEYRSMGETLEVLRVRVD</sequence>
<proteinExistence type="predicted"/>
<gene>
    <name evidence="3" type="ORF">ENQ76_08215</name>
</gene>
<accession>A0A7C2P0A8</accession>
<comment type="caution">
    <text evidence="3">The sequence shown here is derived from an EMBL/GenBank/DDBJ whole genome shotgun (WGS) entry which is preliminary data.</text>
</comment>
<organism evidence="3">
    <name type="scientific">Schlesneria paludicola</name>
    <dbReference type="NCBI Taxonomy" id="360056"/>
    <lineage>
        <taxon>Bacteria</taxon>
        <taxon>Pseudomonadati</taxon>
        <taxon>Planctomycetota</taxon>
        <taxon>Planctomycetia</taxon>
        <taxon>Planctomycetales</taxon>
        <taxon>Planctomycetaceae</taxon>
        <taxon>Schlesneria</taxon>
    </lineage>
</organism>
<feature type="compositionally biased region" description="Low complexity" evidence="1">
    <location>
        <begin position="218"/>
        <end position="231"/>
    </location>
</feature>
<evidence type="ECO:0000256" key="1">
    <source>
        <dbReference type="SAM" id="MobiDB-lite"/>
    </source>
</evidence>
<dbReference type="AlphaFoldDB" id="A0A7C2P0A8"/>
<evidence type="ECO:0000259" key="2">
    <source>
        <dbReference type="Pfam" id="PF07238"/>
    </source>
</evidence>
<dbReference type="InterPro" id="IPR009875">
    <property type="entry name" value="PilZ_domain"/>
</dbReference>
<name>A0A7C2P0A8_9PLAN</name>